<sequence length="224" mass="24366">MAVSSEKITVYNLADLKNTSDDAIPNYLNSLKFEQSHTLTDVRLGLGYSAFLIAAACFLWDYKFGFESTKYYTAGAVIVYSILNSALTLWIWLKEKGIIYVGTAPDGDTVTIATSTKKNVPIYNLTITLTHKASSKSQNITLARSFTEWFDEKGHFVALPFQTMLASNVPVIGKFDPKRATLNAAPAAPGEDFTVEELDAMLVGDGTTATSGSAAKKGGKRRKV</sequence>
<keyword evidence="7 10" id="KW-0472">Membrane</keyword>
<dbReference type="PANTHER" id="PTHR13085">
    <property type="entry name" value="MICROSOMAL SIGNAL PEPTIDASE 25 KDA SUBUNIT"/>
    <property type="match status" value="1"/>
</dbReference>
<evidence type="ECO:0000256" key="2">
    <source>
        <dbReference type="ARBA" id="ARBA00007324"/>
    </source>
</evidence>
<evidence type="ECO:0000256" key="7">
    <source>
        <dbReference type="ARBA" id="ARBA00023136"/>
    </source>
</evidence>
<evidence type="ECO:0000313" key="12">
    <source>
        <dbReference type="Proteomes" id="UP001140453"/>
    </source>
</evidence>
<dbReference type="Proteomes" id="UP001140453">
    <property type="component" value="Unassembled WGS sequence"/>
</dbReference>
<evidence type="ECO:0000256" key="3">
    <source>
        <dbReference type="ARBA" id="ARBA00017057"/>
    </source>
</evidence>
<dbReference type="AlphaFoldDB" id="A0A9W8Z2S2"/>
<comment type="subcellular location">
    <subcellularLocation>
        <location evidence="1">Endoplasmic reticulum membrane</location>
        <topology evidence="1">Multi-pass membrane protein</topology>
    </subcellularLocation>
</comment>
<dbReference type="GO" id="GO:0045047">
    <property type="term" value="P:protein targeting to ER"/>
    <property type="evidence" value="ECO:0007669"/>
    <property type="project" value="TreeGrafter"/>
</dbReference>
<keyword evidence="12" id="KW-1185">Reference proteome</keyword>
<evidence type="ECO:0000256" key="9">
    <source>
        <dbReference type="SAM" id="MobiDB-lite"/>
    </source>
</evidence>
<name>A0A9W8Z2S2_9PEZI</name>
<protein>
    <recommendedName>
        <fullName evidence="3">Signal peptidase complex subunit 2</fullName>
    </recommendedName>
</protein>
<gene>
    <name evidence="11" type="ORF">N0V93_001033</name>
</gene>
<comment type="similarity">
    <text evidence="2">Belongs to the SPCS2 family.</text>
</comment>
<dbReference type="EMBL" id="JAPEVB010000001">
    <property type="protein sequence ID" value="KAJ4396811.1"/>
    <property type="molecule type" value="Genomic_DNA"/>
</dbReference>
<evidence type="ECO:0000256" key="5">
    <source>
        <dbReference type="ARBA" id="ARBA00022824"/>
    </source>
</evidence>
<accession>A0A9W8Z2S2</accession>
<dbReference type="PANTHER" id="PTHR13085:SF0">
    <property type="entry name" value="SIGNAL PEPTIDASE COMPLEX SUBUNIT 2"/>
    <property type="match status" value="1"/>
</dbReference>
<dbReference type="GO" id="GO:0005787">
    <property type="term" value="C:signal peptidase complex"/>
    <property type="evidence" value="ECO:0007669"/>
    <property type="project" value="InterPro"/>
</dbReference>
<reference evidence="11" key="1">
    <citation type="submission" date="2022-10" db="EMBL/GenBank/DDBJ databases">
        <title>Tapping the CABI collections for fungal endophytes: first genome assemblies for Collariella, Neodidymelliopsis, Ascochyta clinopodiicola, Didymella pomorum, Didymosphaeria variabile, Neocosmospora piperis and Neocucurbitaria cava.</title>
        <authorList>
            <person name="Hill R."/>
        </authorList>
    </citation>
    <scope>NUCLEOTIDE SEQUENCE</scope>
    <source>
        <strain evidence="11">IMI 355082</strain>
    </source>
</reference>
<comment type="caution">
    <text evidence="11">The sequence shown here is derived from an EMBL/GenBank/DDBJ whole genome shotgun (WGS) entry which is preliminary data.</text>
</comment>
<evidence type="ECO:0000256" key="1">
    <source>
        <dbReference type="ARBA" id="ARBA00004477"/>
    </source>
</evidence>
<feature type="region of interest" description="Disordered" evidence="9">
    <location>
        <begin position="205"/>
        <end position="224"/>
    </location>
</feature>
<keyword evidence="4 10" id="KW-0812">Transmembrane</keyword>
<dbReference type="GO" id="GO:0006465">
    <property type="term" value="P:signal peptide processing"/>
    <property type="evidence" value="ECO:0007669"/>
    <property type="project" value="InterPro"/>
</dbReference>
<evidence type="ECO:0000313" key="11">
    <source>
        <dbReference type="EMBL" id="KAJ4396811.1"/>
    </source>
</evidence>
<evidence type="ECO:0000256" key="8">
    <source>
        <dbReference type="ARBA" id="ARBA00045608"/>
    </source>
</evidence>
<proteinExistence type="inferred from homology"/>
<feature type="transmembrane region" description="Helical" evidence="10">
    <location>
        <begin position="72"/>
        <end position="93"/>
    </location>
</feature>
<dbReference type="Pfam" id="PF06703">
    <property type="entry name" value="SPC25"/>
    <property type="match status" value="1"/>
</dbReference>
<evidence type="ECO:0000256" key="10">
    <source>
        <dbReference type="SAM" id="Phobius"/>
    </source>
</evidence>
<dbReference type="OrthoDB" id="29558at2759"/>
<dbReference type="InterPro" id="IPR009582">
    <property type="entry name" value="Spc2/SPCS2"/>
</dbReference>
<comment type="function">
    <text evidence="8">Component of the signal peptidase complex (SPC) which catalyzes the cleavage of N-terminal signal sequences from nascent proteins as they are translocated into the lumen of the endoplasmic reticulum. Enhances the enzymatic activity of SPC and facilitates the interactions between different components of the translocation site.</text>
</comment>
<evidence type="ECO:0000256" key="6">
    <source>
        <dbReference type="ARBA" id="ARBA00022989"/>
    </source>
</evidence>
<keyword evidence="5" id="KW-0256">Endoplasmic reticulum</keyword>
<feature type="compositionally biased region" description="Low complexity" evidence="9">
    <location>
        <begin position="206"/>
        <end position="216"/>
    </location>
</feature>
<keyword evidence="6 10" id="KW-1133">Transmembrane helix</keyword>
<feature type="transmembrane region" description="Helical" evidence="10">
    <location>
        <begin position="42"/>
        <end position="60"/>
    </location>
</feature>
<evidence type="ECO:0000256" key="4">
    <source>
        <dbReference type="ARBA" id="ARBA00022692"/>
    </source>
</evidence>
<organism evidence="11 12">
    <name type="scientific">Gnomoniopsis smithogilvyi</name>
    <dbReference type="NCBI Taxonomy" id="1191159"/>
    <lineage>
        <taxon>Eukaryota</taxon>
        <taxon>Fungi</taxon>
        <taxon>Dikarya</taxon>
        <taxon>Ascomycota</taxon>
        <taxon>Pezizomycotina</taxon>
        <taxon>Sordariomycetes</taxon>
        <taxon>Sordariomycetidae</taxon>
        <taxon>Diaporthales</taxon>
        <taxon>Gnomoniaceae</taxon>
        <taxon>Gnomoniopsis</taxon>
    </lineage>
</organism>